<dbReference type="AlphaFoldDB" id="C8ZBA0"/>
<name>C8ZBA0_YEAS8</name>
<dbReference type="HOGENOM" id="CLU_2212010_0_0_1"/>
<dbReference type="EMBL" id="FN393075">
    <property type="protein sequence ID" value="CAY80666.2"/>
    <property type="molecule type" value="Genomic_DNA"/>
</dbReference>
<dbReference type="Proteomes" id="UP000000286">
    <property type="component" value="Chromosome X"/>
</dbReference>
<reference evidence="1 2" key="1">
    <citation type="journal article" date="2009" name="Proc. Natl. Acad. Sci. U.S.A.">
        <title>Eukaryote-to-eukaryote gene transfer events revealed by the genome sequence of the wine yeast Saccharomyces cerevisiae EC1118.</title>
        <authorList>
            <person name="Novo M."/>
            <person name="Bigey F."/>
            <person name="Beyne E."/>
            <person name="Galeote V."/>
            <person name="Gavory F."/>
            <person name="Mallet S."/>
            <person name="Cambot B."/>
            <person name="Legras J.L."/>
            <person name="Wincker P."/>
            <person name="Casaregola S."/>
            <person name="Dequin S."/>
        </authorList>
    </citation>
    <scope>NUCLEOTIDE SEQUENCE [LARGE SCALE GENOMIC DNA]</scope>
    <source>
        <strain evidence="2">Lalvin EC1118 / Prise de mousse</strain>
    </source>
</reference>
<proteinExistence type="predicted"/>
<evidence type="ECO:0000313" key="1">
    <source>
        <dbReference type="EMBL" id="CAY80666.2"/>
    </source>
</evidence>
<accession>C8ZBA0</accession>
<protein>
    <submittedName>
        <fullName evidence="1">EC1118_1J11_1277p</fullName>
    </submittedName>
</protein>
<sequence>MNHLTTVLAARKTCVVREATNLYTVDTERRINKMGRDEEKKWRSRGGHWCMDDSIIQFTTFNQSCTLMGSTTATRANNETEKHEAITVFFVVFLYINKASVKFFFFA</sequence>
<organism evidence="1 2">
    <name type="scientific">Saccharomyces cerevisiae (strain Lalvin EC1118 / Prise de mousse)</name>
    <name type="common">Baker's yeast</name>
    <dbReference type="NCBI Taxonomy" id="643680"/>
    <lineage>
        <taxon>Eukaryota</taxon>
        <taxon>Fungi</taxon>
        <taxon>Dikarya</taxon>
        <taxon>Ascomycota</taxon>
        <taxon>Saccharomycotina</taxon>
        <taxon>Saccharomycetes</taxon>
        <taxon>Saccharomycetales</taxon>
        <taxon>Saccharomycetaceae</taxon>
        <taxon>Saccharomyces</taxon>
    </lineage>
</organism>
<evidence type="ECO:0000313" key="2">
    <source>
        <dbReference type="Proteomes" id="UP000000286"/>
    </source>
</evidence>
<gene>
    <name evidence="1" type="ORF">EC1118_1J11_1277g</name>
</gene>